<protein>
    <submittedName>
        <fullName evidence="1">Uncharacterized protein</fullName>
    </submittedName>
</protein>
<dbReference type="EMBL" id="CP001670">
    <property type="protein sequence ID" value="AFZ81683.1"/>
    <property type="molecule type" value="Genomic_DNA"/>
</dbReference>
<keyword evidence="2" id="KW-1185">Reference proteome</keyword>
<sequence length="325" mass="38038">MYIKTIFVKSYNNVYGFFNRNPSMQFFVCDYLCTLQHCAFSSSNDVISRFKHVKEDVSDICISSNLDPAPFFPHDVIETTTIENNTEILNNYSLENVESAIMQFVPDYIQSYTREHDHFDDFLTPGQTFFAENREKLLETIRGNYYNKKASLDSSGDNVDYRLPSMLNQDIYEEAFGSYTTDTVVKLPKNHLWDYSTTAVHRPKKTIELRKGQMPSIQQVIDILEQERLIDIISVDLNKCRRRDRGLYAIVATGYTRSHCRRVGRMLYRIIVDLEIPFVSKISYCCSSRDDDWIVAHLGPLCIHLMIEEDRNKYRLYITLSFFTN</sequence>
<dbReference type="RefSeq" id="XP_004831349.1">
    <property type="nucleotide sequence ID" value="XM_004831292.1"/>
</dbReference>
<name>L0B2G0_THEEQ</name>
<dbReference type="GeneID" id="15805638"/>
<dbReference type="AlphaFoldDB" id="L0B2G0"/>
<dbReference type="InterPro" id="IPR043519">
    <property type="entry name" value="NT_sf"/>
</dbReference>
<evidence type="ECO:0000313" key="1">
    <source>
        <dbReference type="EMBL" id="AFZ81683.1"/>
    </source>
</evidence>
<dbReference type="Proteomes" id="UP000031512">
    <property type="component" value="Chromosome 3"/>
</dbReference>
<accession>L0B2G0</accession>
<dbReference type="Pfam" id="PF02410">
    <property type="entry name" value="RsfS"/>
    <property type="match status" value="1"/>
</dbReference>
<dbReference type="Gene3D" id="3.30.460.10">
    <property type="entry name" value="Beta Polymerase, domain 2"/>
    <property type="match status" value="1"/>
</dbReference>
<gene>
    <name evidence="1" type="ORF">BEWA_011010</name>
</gene>
<organism evidence="1 2">
    <name type="scientific">Theileria equi strain WA</name>
    <dbReference type="NCBI Taxonomy" id="1537102"/>
    <lineage>
        <taxon>Eukaryota</taxon>
        <taxon>Sar</taxon>
        <taxon>Alveolata</taxon>
        <taxon>Apicomplexa</taxon>
        <taxon>Aconoidasida</taxon>
        <taxon>Piroplasmida</taxon>
        <taxon>Theileriidae</taxon>
        <taxon>Theileria</taxon>
    </lineage>
</organism>
<proteinExistence type="predicted"/>
<dbReference type="VEuPathDB" id="PiroplasmaDB:BEWA_011010"/>
<dbReference type="OrthoDB" id="21330at2759"/>
<dbReference type="KEGG" id="beq:BEWA_011010"/>
<dbReference type="eggNOG" id="ENOG502SNSG">
    <property type="taxonomic scope" value="Eukaryota"/>
</dbReference>
<dbReference type="SUPFAM" id="SSF81301">
    <property type="entry name" value="Nucleotidyltransferase"/>
    <property type="match status" value="1"/>
</dbReference>
<evidence type="ECO:0000313" key="2">
    <source>
        <dbReference type="Proteomes" id="UP000031512"/>
    </source>
</evidence>
<reference evidence="1 2" key="1">
    <citation type="journal article" date="2012" name="BMC Genomics">
        <title>Comparative genomic analysis and phylogenetic position of Theileria equi.</title>
        <authorList>
            <person name="Kappmeyer L.S."/>
            <person name="Thiagarajan M."/>
            <person name="Herndon D.R."/>
            <person name="Ramsay J.D."/>
            <person name="Caler E."/>
            <person name="Djikeng A."/>
            <person name="Gillespie J.J."/>
            <person name="Lau A.O."/>
            <person name="Roalson E.H."/>
            <person name="Silva J.C."/>
            <person name="Silva M.G."/>
            <person name="Suarez C.E."/>
            <person name="Ueti M.W."/>
            <person name="Nene V.M."/>
            <person name="Mealey R.H."/>
            <person name="Knowles D.P."/>
            <person name="Brayton K.A."/>
        </authorList>
    </citation>
    <scope>NUCLEOTIDE SEQUENCE [LARGE SCALE GENOMIC DNA]</scope>
    <source>
        <strain evidence="1 2">WA</strain>
    </source>
</reference>